<feature type="region of interest" description="Disordered" evidence="1">
    <location>
        <begin position="196"/>
        <end position="219"/>
    </location>
</feature>
<keyword evidence="3" id="KW-1185">Reference proteome</keyword>
<organism evidence="2 3">
    <name type="scientific">Aureobasidium uvarum</name>
    <dbReference type="NCBI Taxonomy" id="2773716"/>
    <lineage>
        <taxon>Eukaryota</taxon>
        <taxon>Fungi</taxon>
        <taxon>Dikarya</taxon>
        <taxon>Ascomycota</taxon>
        <taxon>Pezizomycotina</taxon>
        <taxon>Dothideomycetes</taxon>
        <taxon>Dothideomycetidae</taxon>
        <taxon>Dothideales</taxon>
        <taxon>Saccotheciaceae</taxon>
        <taxon>Aureobasidium</taxon>
    </lineage>
</organism>
<evidence type="ECO:0000313" key="2">
    <source>
        <dbReference type="EMBL" id="CAD0112711.1"/>
    </source>
</evidence>
<dbReference type="OrthoDB" id="3780330at2759"/>
<evidence type="ECO:0000256" key="1">
    <source>
        <dbReference type="SAM" id="MobiDB-lite"/>
    </source>
</evidence>
<dbReference type="Proteomes" id="UP000745764">
    <property type="component" value="Unassembled WGS sequence"/>
</dbReference>
<protein>
    <submittedName>
        <fullName evidence="2">Uncharacterized protein</fullName>
    </submittedName>
</protein>
<dbReference type="AlphaFoldDB" id="A0A9N8KMS9"/>
<proteinExistence type="predicted"/>
<gene>
    <name evidence="2" type="ORF">AWRI4620_LOCUS6966</name>
</gene>
<name>A0A9N8KMS9_9PEZI</name>
<dbReference type="EMBL" id="CAINUL010000015">
    <property type="protein sequence ID" value="CAD0112711.1"/>
    <property type="molecule type" value="Genomic_DNA"/>
</dbReference>
<reference evidence="2" key="1">
    <citation type="submission" date="2020-06" db="EMBL/GenBank/DDBJ databases">
        <authorList>
            <person name="Onetto C."/>
        </authorList>
    </citation>
    <scope>NUCLEOTIDE SEQUENCE</scope>
</reference>
<evidence type="ECO:0000313" key="3">
    <source>
        <dbReference type="Proteomes" id="UP000745764"/>
    </source>
</evidence>
<sequence length="219" mass="24425">MNESLFYGSPKMISYGVVVQIAGLSDWEDKHILDMAFVAYQKFLTQFGEDLTNRRYTNPSLKDRDRPAVTTTMVIDNTAYISTSLKGKGSYIYDPALSAVKTDHPCDGPVLDGLRRCQERSIDVAGATRMHRTSAKCGEWIRDLSDAKIVTITTNAKGEIATIPPCEKTNSENHLPNDWGCNEFAQEVNMHVITGDSGREAKEVADEDIQQPSEQTRYP</sequence>
<accession>A0A9N8KMS9</accession>
<feature type="compositionally biased region" description="Polar residues" evidence="1">
    <location>
        <begin position="210"/>
        <end position="219"/>
    </location>
</feature>
<comment type="caution">
    <text evidence="2">The sequence shown here is derived from an EMBL/GenBank/DDBJ whole genome shotgun (WGS) entry which is preliminary data.</text>
</comment>